<dbReference type="EMBL" id="KV918893">
    <property type="protein sequence ID" value="OSX75708.1"/>
    <property type="molecule type" value="Genomic_DNA"/>
</dbReference>
<accession>A0A1X6P4D9</accession>
<evidence type="ECO:0000313" key="2">
    <source>
        <dbReference type="EMBL" id="OSX75708.1"/>
    </source>
</evidence>
<gene>
    <name evidence="2" type="ORF">BU14_0224s0006</name>
</gene>
<evidence type="ECO:0008006" key="4">
    <source>
        <dbReference type="Google" id="ProtNLM"/>
    </source>
</evidence>
<sequence length="507" mass="55895">MKPIEAVPRFQEVLSDYPTLDKAAFAVAAESNVGKETLKRAYHRHRTDAGHVHGNSTLTAQQDATLVGVVQAFSINNLPMSTRQIADLVQTHWRKGVSLDWVQRWVGAHRRLLSLRACTALADKRAGPQVVCDVQAFCGELELFLTEHSFLPDAVFNYDETRVVQRGGRLTTHRVEAVFKDRDNAVSTRHNTLASLLTFVAASGTVFFSVYELKAKFGDGTSATFNFSMEKAPTTTRSAWPRFFCWNDTGYLNAVTFRSVVDHFAAEWTVRNPGRQALLFGDRLGRHMQVATIQAALNKGCFLFYLPPNSSHINQPLDEAPFANQKSITVSRSEQGNMDAVLTGTSARDTLLHCAYWAERHSSTPAAIKGAFLRLGLWPFNSAVMLARTSLALGRGPPCESIHGDARDAAAVVIRQATERVADVNKRAVRGKAVVERNILQSPQSLLDMDAAEKAAQARRAAVRARAAAEMEAKRAAREVHAAEKVVARANNTCRVCRTRVRRGGES</sequence>
<dbReference type="Proteomes" id="UP000218209">
    <property type="component" value="Unassembled WGS sequence"/>
</dbReference>
<protein>
    <recommendedName>
        <fullName evidence="4">DDE-1 domain-containing protein</fullName>
    </recommendedName>
</protein>
<organism evidence="2 3">
    <name type="scientific">Porphyra umbilicalis</name>
    <name type="common">Purple laver</name>
    <name type="synonym">Red alga</name>
    <dbReference type="NCBI Taxonomy" id="2786"/>
    <lineage>
        <taxon>Eukaryota</taxon>
        <taxon>Rhodophyta</taxon>
        <taxon>Bangiophyceae</taxon>
        <taxon>Bangiales</taxon>
        <taxon>Bangiaceae</taxon>
        <taxon>Porphyra</taxon>
    </lineage>
</organism>
<dbReference type="OrthoDB" id="10065929at2759"/>
<evidence type="ECO:0000313" key="3">
    <source>
        <dbReference type="Proteomes" id="UP000218209"/>
    </source>
</evidence>
<proteinExistence type="predicted"/>
<name>A0A1X6P4D9_PORUM</name>
<reference evidence="2 3" key="1">
    <citation type="submission" date="2017-03" db="EMBL/GenBank/DDBJ databases">
        <title>WGS assembly of Porphyra umbilicalis.</title>
        <authorList>
            <person name="Brawley S.H."/>
            <person name="Blouin N.A."/>
            <person name="Ficko-Blean E."/>
            <person name="Wheeler G.L."/>
            <person name="Lohr M."/>
            <person name="Goodson H.V."/>
            <person name="Jenkins J.W."/>
            <person name="Blaby-Haas C.E."/>
            <person name="Helliwell K.E."/>
            <person name="Chan C."/>
            <person name="Marriage T."/>
            <person name="Bhattacharya D."/>
            <person name="Klein A.S."/>
            <person name="Badis Y."/>
            <person name="Brodie J."/>
            <person name="Cao Y."/>
            <person name="Collen J."/>
            <person name="Dittami S.M."/>
            <person name="Gachon C.M."/>
            <person name="Green B.R."/>
            <person name="Karpowicz S."/>
            <person name="Kim J.W."/>
            <person name="Kudahl U."/>
            <person name="Lin S."/>
            <person name="Michel G."/>
            <person name="Mittag M."/>
            <person name="Olson B.J."/>
            <person name="Pangilinan J."/>
            <person name="Peng Y."/>
            <person name="Qiu H."/>
            <person name="Shu S."/>
            <person name="Singer J.T."/>
            <person name="Smith A.G."/>
            <person name="Sprecher B.N."/>
            <person name="Wagner V."/>
            <person name="Wang W."/>
            <person name="Wang Z.-Y."/>
            <person name="Yan J."/>
            <person name="Yarish C."/>
            <person name="Zoeuner-Riek S."/>
            <person name="Zhuang Y."/>
            <person name="Zou Y."/>
            <person name="Lindquist E.A."/>
            <person name="Grimwood J."/>
            <person name="Barry K."/>
            <person name="Rokhsar D.S."/>
            <person name="Schmutz J."/>
            <person name="Stiller J.W."/>
            <person name="Grossman A.R."/>
            <person name="Prochnik S.E."/>
        </authorList>
    </citation>
    <scope>NUCLEOTIDE SEQUENCE [LARGE SCALE GENOMIC DNA]</scope>
    <source>
        <strain evidence="2">4086291</strain>
    </source>
</reference>
<keyword evidence="1" id="KW-0175">Coiled coil</keyword>
<evidence type="ECO:0000256" key="1">
    <source>
        <dbReference type="SAM" id="Coils"/>
    </source>
</evidence>
<feature type="coiled-coil region" evidence="1">
    <location>
        <begin position="466"/>
        <end position="493"/>
    </location>
</feature>
<keyword evidence="3" id="KW-1185">Reference proteome</keyword>
<dbReference type="AlphaFoldDB" id="A0A1X6P4D9"/>